<proteinExistence type="predicted"/>
<organism evidence="2 3">
    <name type="scientific">Trichonephila clavata</name>
    <name type="common">Joro spider</name>
    <name type="synonym">Nephila clavata</name>
    <dbReference type="NCBI Taxonomy" id="2740835"/>
    <lineage>
        <taxon>Eukaryota</taxon>
        <taxon>Metazoa</taxon>
        <taxon>Ecdysozoa</taxon>
        <taxon>Arthropoda</taxon>
        <taxon>Chelicerata</taxon>
        <taxon>Arachnida</taxon>
        <taxon>Araneae</taxon>
        <taxon>Araneomorphae</taxon>
        <taxon>Entelegynae</taxon>
        <taxon>Araneoidea</taxon>
        <taxon>Nephilidae</taxon>
        <taxon>Trichonephila</taxon>
    </lineage>
</organism>
<name>A0A8X6HWL7_TRICU</name>
<evidence type="ECO:0000313" key="2">
    <source>
        <dbReference type="EMBL" id="GFR31382.1"/>
    </source>
</evidence>
<dbReference type="EMBL" id="BMAO01029401">
    <property type="protein sequence ID" value="GFR31382.1"/>
    <property type="molecule type" value="Genomic_DNA"/>
</dbReference>
<protein>
    <submittedName>
        <fullName evidence="2">Uncharacterized protein</fullName>
    </submittedName>
</protein>
<feature type="non-terminal residue" evidence="2">
    <location>
        <position position="45"/>
    </location>
</feature>
<feature type="signal peptide" evidence="1">
    <location>
        <begin position="1"/>
        <end position="20"/>
    </location>
</feature>
<evidence type="ECO:0000256" key="1">
    <source>
        <dbReference type="SAM" id="SignalP"/>
    </source>
</evidence>
<dbReference type="AlphaFoldDB" id="A0A8X6HWL7"/>
<feature type="chain" id="PRO_5036485247" evidence="1">
    <location>
        <begin position="21"/>
        <end position="45"/>
    </location>
</feature>
<gene>
    <name evidence="2" type="ORF">TNCT_106761</name>
</gene>
<keyword evidence="3" id="KW-1185">Reference proteome</keyword>
<evidence type="ECO:0000313" key="3">
    <source>
        <dbReference type="Proteomes" id="UP000887116"/>
    </source>
</evidence>
<comment type="caution">
    <text evidence="2">The sequence shown here is derived from an EMBL/GenBank/DDBJ whole genome shotgun (WGS) entry which is preliminary data.</text>
</comment>
<dbReference type="OrthoDB" id="6623529at2759"/>
<dbReference type="Proteomes" id="UP000887116">
    <property type="component" value="Unassembled WGS sequence"/>
</dbReference>
<accession>A0A8X6HWL7</accession>
<sequence>MSFTAKQIWVNSFLPFVLLGIRTSLKEDIGYSSTELLYGSPLCFT</sequence>
<keyword evidence="1" id="KW-0732">Signal</keyword>
<reference evidence="2" key="1">
    <citation type="submission" date="2020-07" db="EMBL/GenBank/DDBJ databases">
        <title>Multicomponent nature underlies the extraordinary mechanical properties of spider dragline silk.</title>
        <authorList>
            <person name="Kono N."/>
            <person name="Nakamura H."/>
            <person name="Mori M."/>
            <person name="Yoshida Y."/>
            <person name="Ohtoshi R."/>
            <person name="Malay A.D."/>
            <person name="Moran D.A.P."/>
            <person name="Tomita M."/>
            <person name="Numata K."/>
            <person name="Arakawa K."/>
        </authorList>
    </citation>
    <scope>NUCLEOTIDE SEQUENCE</scope>
</reference>